<feature type="domain" description="G-protein coupled receptors family 1 profile" evidence="12">
    <location>
        <begin position="66"/>
        <end position="326"/>
    </location>
</feature>
<feature type="transmembrane region" description="Helical" evidence="11">
    <location>
        <begin position="54"/>
        <end position="75"/>
    </location>
</feature>
<evidence type="ECO:0000256" key="2">
    <source>
        <dbReference type="ARBA" id="ARBA00022475"/>
    </source>
</evidence>
<feature type="transmembrane region" description="Helical" evidence="11">
    <location>
        <begin position="174"/>
        <end position="195"/>
    </location>
</feature>
<dbReference type="InterPro" id="IPR000276">
    <property type="entry name" value="GPCR_Rhodpsn"/>
</dbReference>
<dbReference type="PANTHER" id="PTHR45695">
    <property type="entry name" value="LEUCOKININ RECEPTOR-RELATED"/>
    <property type="match status" value="1"/>
</dbReference>
<keyword evidence="2" id="KW-1003">Cell membrane</keyword>
<gene>
    <name evidence="13" type="ORF">EB796_017254</name>
</gene>
<feature type="transmembrane region" description="Helical" evidence="11">
    <location>
        <begin position="309"/>
        <end position="334"/>
    </location>
</feature>
<feature type="transmembrane region" description="Helical" evidence="11">
    <location>
        <begin position="267"/>
        <end position="289"/>
    </location>
</feature>
<evidence type="ECO:0000256" key="3">
    <source>
        <dbReference type="ARBA" id="ARBA00022692"/>
    </source>
</evidence>
<dbReference type="CDD" id="cd00637">
    <property type="entry name" value="7tm_classA_rhodopsin-like"/>
    <property type="match status" value="1"/>
</dbReference>
<dbReference type="InterPro" id="IPR017452">
    <property type="entry name" value="GPCR_Rhodpsn_7TM"/>
</dbReference>
<evidence type="ECO:0000256" key="1">
    <source>
        <dbReference type="ARBA" id="ARBA00004651"/>
    </source>
</evidence>
<evidence type="ECO:0000256" key="10">
    <source>
        <dbReference type="ARBA" id="ARBA00023224"/>
    </source>
</evidence>
<evidence type="ECO:0000256" key="5">
    <source>
        <dbReference type="ARBA" id="ARBA00023040"/>
    </source>
</evidence>
<evidence type="ECO:0000256" key="7">
    <source>
        <dbReference type="ARBA" id="ARBA00023157"/>
    </source>
</evidence>
<keyword evidence="6 11" id="KW-0472">Membrane</keyword>
<dbReference type="Pfam" id="PF00001">
    <property type="entry name" value="7tm_1"/>
    <property type="match status" value="1"/>
</dbReference>
<dbReference type="PANTHER" id="PTHR45695:SF23">
    <property type="entry name" value="GALANIN-LIKE G-PROTEIN COUPLED RECEPTOR NPR-9"/>
    <property type="match status" value="1"/>
</dbReference>
<evidence type="ECO:0000256" key="9">
    <source>
        <dbReference type="ARBA" id="ARBA00023180"/>
    </source>
</evidence>
<dbReference type="EMBL" id="VXIV02002581">
    <property type="protein sequence ID" value="KAF6024436.1"/>
    <property type="molecule type" value="Genomic_DNA"/>
</dbReference>
<dbReference type="Gene3D" id="1.20.1070.10">
    <property type="entry name" value="Rhodopsin 7-helix transmembrane proteins"/>
    <property type="match status" value="1"/>
</dbReference>
<evidence type="ECO:0000313" key="14">
    <source>
        <dbReference type="Proteomes" id="UP000593567"/>
    </source>
</evidence>
<keyword evidence="7" id="KW-1015">Disulfide bond</keyword>
<proteinExistence type="predicted"/>
<evidence type="ECO:0000256" key="4">
    <source>
        <dbReference type="ARBA" id="ARBA00022989"/>
    </source>
</evidence>
<feature type="transmembrane region" description="Helical" evidence="11">
    <location>
        <begin position="220"/>
        <end position="246"/>
    </location>
</feature>
<dbReference type="SUPFAM" id="SSF81321">
    <property type="entry name" value="Family A G protein-coupled receptor-like"/>
    <property type="match status" value="1"/>
</dbReference>
<feature type="transmembrane region" description="Helical" evidence="11">
    <location>
        <begin position="131"/>
        <end position="153"/>
    </location>
</feature>
<organism evidence="13 14">
    <name type="scientific">Bugula neritina</name>
    <name type="common">Brown bryozoan</name>
    <name type="synonym">Sertularia neritina</name>
    <dbReference type="NCBI Taxonomy" id="10212"/>
    <lineage>
        <taxon>Eukaryota</taxon>
        <taxon>Metazoa</taxon>
        <taxon>Spiralia</taxon>
        <taxon>Lophotrochozoa</taxon>
        <taxon>Bryozoa</taxon>
        <taxon>Gymnolaemata</taxon>
        <taxon>Cheilostomatida</taxon>
        <taxon>Flustrina</taxon>
        <taxon>Buguloidea</taxon>
        <taxon>Bugulidae</taxon>
        <taxon>Bugula</taxon>
    </lineage>
</organism>
<evidence type="ECO:0000256" key="8">
    <source>
        <dbReference type="ARBA" id="ARBA00023170"/>
    </source>
</evidence>
<evidence type="ECO:0000313" key="13">
    <source>
        <dbReference type="EMBL" id="KAF6024436.1"/>
    </source>
</evidence>
<dbReference type="PRINTS" id="PR00237">
    <property type="entry name" value="GPCRRHODOPSN"/>
</dbReference>
<sequence length="500" mass="56882">MQNANATEILDPTSTATTGRHCVTFSSINSTSGLVNQLVYTTSSYSQLSQALQALWIFIAIVGFIFNTAQIFWIISNSRKSVIDVFIVSLSVIDLHTCCFNIPFQVAELVNNFDWSIYGDKAILACKFHWYFRHFSTISGSVMIALIAVSRYLAVSNPMSKLKERYSQMCINSVLAIIVWVATIALTVPLASMSATVNTKYYHNMTEVCEVVENSLAPTIYGSLLFFVVPLAVLIVSYSSLIRILIKRNHKDELAYSGKKKHFVKSIVNSILGLFYIILVAPKGIYNIIKISKFPRHEKLTEDEKWLDLGLYVLATTVVISNPVIYSFLTPRFFKYVKIQSRRMSNIENPLRRSSVFSTLSTMDWNNINKHLLKRKCRSHERLYSISEKPDYSRQETSKTILSVTSEATENTDVVYEEDEVAKDLIPIQTSIPMRKEDQVLHRAKILTKQKSLVYQKLLVRQERVKPIHAVTSSAWLTTKMTETRLASFSKPTDVHYATL</sequence>
<keyword evidence="5" id="KW-0297">G-protein coupled receptor</keyword>
<dbReference type="PROSITE" id="PS50262">
    <property type="entry name" value="G_PROTEIN_RECEP_F1_2"/>
    <property type="match status" value="1"/>
</dbReference>
<evidence type="ECO:0000256" key="11">
    <source>
        <dbReference type="SAM" id="Phobius"/>
    </source>
</evidence>
<keyword evidence="10" id="KW-0807">Transducer</keyword>
<evidence type="ECO:0000256" key="6">
    <source>
        <dbReference type="ARBA" id="ARBA00023136"/>
    </source>
</evidence>
<dbReference type="AlphaFoldDB" id="A0A7J7JFN8"/>
<dbReference type="OrthoDB" id="6161389at2759"/>
<reference evidence="13" key="1">
    <citation type="submission" date="2020-06" db="EMBL/GenBank/DDBJ databases">
        <title>Draft genome of Bugula neritina, a colonial animal packing powerful symbionts and potential medicines.</title>
        <authorList>
            <person name="Rayko M."/>
        </authorList>
    </citation>
    <scope>NUCLEOTIDE SEQUENCE [LARGE SCALE GENOMIC DNA]</scope>
    <source>
        <strain evidence="13">Kwan_BN1</strain>
    </source>
</reference>
<keyword evidence="9" id="KW-0325">Glycoprotein</keyword>
<keyword evidence="14" id="KW-1185">Reference proteome</keyword>
<accession>A0A7J7JFN8</accession>
<keyword evidence="4 11" id="KW-1133">Transmembrane helix</keyword>
<keyword evidence="8" id="KW-0675">Receptor</keyword>
<keyword evidence="3 11" id="KW-0812">Transmembrane</keyword>
<protein>
    <submittedName>
        <fullName evidence="13">P2RY8</fullName>
    </submittedName>
</protein>
<comment type="subcellular location">
    <subcellularLocation>
        <location evidence="1">Cell membrane</location>
        <topology evidence="1">Multi-pass membrane protein</topology>
    </subcellularLocation>
</comment>
<name>A0A7J7JFN8_BUGNE</name>
<comment type="caution">
    <text evidence="13">The sequence shown here is derived from an EMBL/GenBank/DDBJ whole genome shotgun (WGS) entry which is preliminary data.</text>
</comment>
<evidence type="ECO:0000259" key="12">
    <source>
        <dbReference type="PROSITE" id="PS50262"/>
    </source>
</evidence>
<dbReference type="GO" id="GO:0005886">
    <property type="term" value="C:plasma membrane"/>
    <property type="evidence" value="ECO:0007669"/>
    <property type="project" value="UniProtKB-SubCell"/>
</dbReference>
<dbReference type="Proteomes" id="UP000593567">
    <property type="component" value="Unassembled WGS sequence"/>
</dbReference>
<dbReference type="GO" id="GO:0004930">
    <property type="term" value="F:G protein-coupled receptor activity"/>
    <property type="evidence" value="ECO:0007669"/>
    <property type="project" value="UniProtKB-KW"/>
</dbReference>